<evidence type="ECO:0000313" key="10">
    <source>
        <dbReference type="Proteomes" id="UP000037178"/>
    </source>
</evidence>
<gene>
    <name evidence="9" type="ORF">AIOL_002978</name>
</gene>
<dbReference type="GO" id="GO:0046872">
    <property type="term" value="F:metal ion binding"/>
    <property type="evidence" value="ECO:0007669"/>
    <property type="project" value="UniProtKB-KW"/>
</dbReference>
<dbReference type="Pfam" id="PF00034">
    <property type="entry name" value="Cytochrom_C"/>
    <property type="match status" value="1"/>
</dbReference>
<evidence type="ECO:0000256" key="4">
    <source>
        <dbReference type="ARBA" id="ARBA00022982"/>
    </source>
</evidence>
<dbReference type="SUPFAM" id="SSF46626">
    <property type="entry name" value="Cytochrome c"/>
    <property type="match status" value="1"/>
</dbReference>
<dbReference type="GO" id="GO:0009055">
    <property type="term" value="F:electron transfer activity"/>
    <property type="evidence" value="ECO:0007669"/>
    <property type="project" value="InterPro"/>
</dbReference>
<dbReference type="PATRIC" id="fig|1675527.3.peg.3118"/>
<dbReference type="STRING" id="1675527.AIOL_002978"/>
<protein>
    <submittedName>
        <fullName evidence="9">Cytochrome c, class I</fullName>
    </submittedName>
</protein>
<keyword evidence="1" id="KW-0813">Transport</keyword>
<dbReference type="PANTHER" id="PTHR33751:SF9">
    <property type="entry name" value="CYTOCHROME C4"/>
    <property type="match status" value="1"/>
</dbReference>
<evidence type="ECO:0000256" key="7">
    <source>
        <dbReference type="SAM" id="SignalP"/>
    </source>
</evidence>
<evidence type="ECO:0000256" key="2">
    <source>
        <dbReference type="ARBA" id="ARBA00022617"/>
    </source>
</evidence>
<dbReference type="AlphaFoldDB" id="A0A0J9E8C5"/>
<dbReference type="Gene3D" id="1.10.760.10">
    <property type="entry name" value="Cytochrome c-like domain"/>
    <property type="match status" value="1"/>
</dbReference>
<evidence type="ECO:0000256" key="3">
    <source>
        <dbReference type="ARBA" id="ARBA00022723"/>
    </source>
</evidence>
<dbReference type="PROSITE" id="PS51007">
    <property type="entry name" value="CYTC"/>
    <property type="match status" value="1"/>
</dbReference>
<keyword evidence="3 6" id="KW-0479">Metal-binding</keyword>
<feature type="domain" description="Cytochrome c" evidence="8">
    <location>
        <begin position="48"/>
        <end position="129"/>
    </location>
</feature>
<feature type="signal peptide" evidence="7">
    <location>
        <begin position="1"/>
        <end position="22"/>
    </location>
</feature>
<keyword evidence="4" id="KW-0249">Electron transport</keyword>
<name>A0A0J9E8C5_9RHOB</name>
<accession>A0A0J9E8C5</accession>
<keyword evidence="5 6" id="KW-0408">Iron</keyword>
<feature type="chain" id="PRO_5005318066" evidence="7">
    <location>
        <begin position="23"/>
        <end position="131"/>
    </location>
</feature>
<comment type="caution">
    <text evidence="9">The sequence shown here is derived from an EMBL/GenBank/DDBJ whole genome shotgun (WGS) entry which is preliminary data.</text>
</comment>
<keyword evidence="10" id="KW-1185">Reference proteome</keyword>
<evidence type="ECO:0000313" key="9">
    <source>
        <dbReference type="EMBL" id="KMW58009.1"/>
    </source>
</evidence>
<dbReference type="EMBL" id="LFTY01000002">
    <property type="protein sequence ID" value="KMW58009.1"/>
    <property type="molecule type" value="Genomic_DNA"/>
</dbReference>
<dbReference type="PANTHER" id="PTHR33751">
    <property type="entry name" value="CBB3-TYPE CYTOCHROME C OXIDASE SUBUNIT FIXP"/>
    <property type="match status" value="1"/>
</dbReference>
<sequence length="131" mass="13755">MLFRALLGAFFGALCLAGAAWAAEETSSQDAASEEVATAEPAAAALPGDAAAGKKLYRRNCRACHGATAKGASSYPKLVGHPAAYLIDKVVRYREGEKFGPNTPLMAQRVKKLSDQDIANVTAFIISLPDD</sequence>
<evidence type="ECO:0000256" key="5">
    <source>
        <dbReference type="ARBA" id="ARBA00023004"/>
    </source>
</evidence>
<organism evidence="9 10">
    <name type="scientific">Candidatus Rhodobacter oscarellae</name>
    <dbReference type="NCBI Taxonomy" id="1675527"/>
    <lineage>
        <taxon>Bacteria</taxon>
        <taxon>Pseudomonadati</taxon>
        <taxon>Pseudomonadota</taxon>
        <taxon>Alphaproteobacteria</taxon>
        <taxon>Rhodobacterales</taxon>
        <taxon>Rhodobacter group</taxon>
        <taxon>Rhodobacter</taxon>
    </lineage>
</organism>
<dbReference type="InterPro" id="IPR009056">
    <property type="entry name" value="Cyt_c-like_dom"/>
</dbReference>
<reference evidence="9 10" key="1">
    <citation type="submission" date="2015-06" db="EMBL/GenBank/DDBJ databases">
        <title>Draft genome sequence of an Alphaproteobacteria species associated to the Mediterranean sponge Oscarella lobularis.</title>
        <authorList>
            <person name="Jourda C."/>
            <person name="Santini S."/>
            <person name="Claverie J.-M."/>
        </authorList>
    </citation>
    <scope>NUCLEOTIDE SEQUENCE [LARGE SCALE GENOMIC DNA]</scope>
    <source>
        <strain evidence="9">IGS</strain>
    </source>
</reference>
<dbReference type="Proteomes" id="UP000037178">
    <property type="component" value="Unassembled WGS sequence"/>
</dbReference>
<evidence type="ECO:0000256" key="1">
    <source>
        <dbReference type="ARBA" id="ARBA00022448"/>
    </source>
</evidence>
<evidence type="ECO:0000256" key="6">
    <source>
        <dbReference type="PROSITE-ProRule" id="PRU00433"/>
    </source>
</evidence>
<proteinExistence type="predicted"/>
<dbReference type="InterPro" id="IPR050597">
    <property type="entry name" value="Cytochrome_c_Oxidase_Subunit"/>
</dbReference>
<dbReference type="GO" id="GO:0020037">
    <property type="term" value="F:heme binding"/>
    <property type="evidence" value="ECO:0007669"/>
    <property type="project" value="InterPro"/>
</dbReference>
<keyword evidence="2 6" id="KW-0349">Heme</keyword>
<dbReference type="InterPro" id="IPR036909">
    <property type="entry name" value="Cyt_c-like_dom_sf"/>
</dbReference>
<evidence type="ECO:0000259" key="8">
    <source>
        <dbReference type="PROSITE" id="PS51007"/>
    </source>
</evidence>
<keyword evidence="7" id="KW-0732">Signal</keyword>